<gene>
    <name evidence="1" type="ORF">ROE7235_02981</name>
</gene>
<dbReference type="EMBL" id="UIHC01000041">
    <property type="protein sequence ID" value="SUZ33212.1"/>
    <property type="molecule type" value="Genomic_DNA"/>
</dbReference>
<protein>
    <submittedName>
        <fullName evidence="1">Uncharacterized protein</fullName>
    </submittedName>
</protein>
<dbReference type="InterPro" id="IPR006059">
    <property type="entry name" value="SBP"/>
</dbReference>
<accession>A0A3B0MBH8</accession>
<sequence>MSATYAAGPSWTALGSCEGASGFYGFSYNVNVKSLVWYVPENFEDLGYDVPDSMEGLRALTEQMVADDVTPWCIGIGSGAATGWPATDWVEDLLLRTQPPEVYDDWVTNQIAFDDPRIVAAIEEFGWFARNDAFVSGGASAVAATDFRDSPLGLFSAPPQCMMHRQASFIPAFFPDGTNVGEDVDFFYFPAYESAELGNPVLCESRRQNAHRNGLMI</sequence>
<evidence type="ECO:0000313" key="2">
    <source>
        <dbReference type="Proteomes" id="UP000272908"/>
    </source>
</evidence>
<evidence type="ECO:0000313" key="1">
    <source>
        <dbReference type="EMBL" id="SUZ33212.1"/>
    </source>
</evidence>
<organism evidence="1 2">
    <name type="scientific">Roseinatronobacter ekhonensis</name>
    <dbReference type="NCBI Taxonomy" id="254356"/>
    <lineage>
        <taxon>Bacteria</taxon>
        <taxon>Pseudomonadati</taxon>
        <taxon>Pseudomonadota</taxon>
        <taxon>Alphaproteobacteria</taxon>
        <taxon>Rhodobacterales</taxon>
        <taxon>Paracoccaceae</taxon>
        <taxon>Roseinatronobacter</taxon>
    </lineage>
</organism>
<dbReference type="Gene3D" id="3.40.190.10">
    <property type="entry name" value="Periplasmic binding protein-like II"/>
    <property type="match status" value="1"/>
</dbReference>
<dbReference type="Pfam" id="PF01547">
    <property type="entry name" value="SBP_bac_1"/>
    <property type="match status" value="1"/>
</dbReference>
<keyword evidence="2" id="KW-1185">Reference proteome</keyword>
<reference evidence="2" key="1">
    <citation type="submission" date="2018-08" db="EMBL/GenBank/DDBJ databases">
        <authorList>
            <person name="Rodrigo-Torres L."/>
            <person name="Arahal R. D."/>
            <person name="Lucena T."/>
        </authorList>
    </citation>
    <scope>NUCLEOTIDE SEQUENCE [LARGE SCALE GENOMIC DNA]</scope>
    <source>
        <strain evidence="2">CECT 7235</strain>
    </source>
</reference>
<name>A0A3B0MBH8_9RHOB</name>
<dbReference type="AlphaFoldDB" id="A0A3B0MBH8"/>
<proteinExistence type="predicted"/>
<dbReference type="Proteomes" id="UP000272908">
    <property type="component" value="Unassembled WGS sequence"/>
</dbReference>
<dbReference type="SUPFAM" id="SSF53850">
    <property type="entry name" value="Periplasmic binding protein-like II"/>
    <property type="match status" value="1"/>
</dbReference>